<organism evidence="3 4">
    <name type="scientific">Sulfurisphaera ohwakuensis</name>
    <dbReference type="NCBI Taxonomy" id="69656"/>
    <lineage>
        <taxon>Archaea</taxon>
        <taxon>Thermoproteota</taxon>
        <taxon>Thermoprotei</taxon>
        <taxon>Sulfolobales</taxon>
        <taxon>Sulfolobaceae</taxon>
        <taxon>Sulfurisphaera</taxon>
    </lineage>
</organism>
<sequence>MRIIKKGLIFLFILLMGISICITVSYSHAYYLVYQVNLTINSFITENYNATIILYLKNYSSTEITFSVIGIGNLYSFAQKTNFNISKVILMEAYNGTYIKPIGLGEGFPMLNSTELKSLRSEKFFGNNNGTYYNVSKEVIDIEGIKYQTYRIYGNRVGVGESGSICIFVNQSNGVVIKLVENASSFLGSIFITVTLVKASLPSYLLQSNIVSTTTVIAFTETSSIKTTSNFTSHEFNNLSSNILVFIVFVMIAIVIILVILLKKSEIK</sequence>
<dbReference type="OrthoDB" id="375885at2157"/>
<protein>
    <submittedName>
        <fullName evidence="3">Uncharacterized protein</fullName>
    </submittedName>
</protein>
<dbReference type="GeneID" id="42799862"/>
<dbReference type="KEGG" id="soh:D1869_01405"/>
<reference evidence="3 4" key="1">
    <citation type="submission" date="2019-10" db="EMBL/GenBank/DDBJ databases">
        <title>Genome Sequences from Six Type Strain Members of the Archaeal Family Sulfolobaceae: Acidianus ambivalens, Acidianus infernus, Metallosphaera prunae, Stygiolobus azoricus, Sulfolobus metallicus, and Sulfurisphaera ohwakuensis.</title>
        <authorList>
            <person name="Counts J.A."/>
            <person name="Kelly R.M."/>
        </authorList>
    </citation>
    <scope>NUCLEOTIDE SEQUENCE [LARGE SCALE GENOMIC DNA]</scope>
    <source>
        <strain evidence="3 4">TA-1</strain>
    </source>
</reference>
<evidence type="ECO:0000256" key="1">
    <source>
        <dbReference type="SAM" id="Phobius"/>
    </source>
</evidence>
<dbReference type="EMBL" id="CP045484">
    <property type="protein sequence ID" value="QGR15986.1"/>
    <property type="molecule type" value="Genomic_DNA"/>
</dbReference>
<evidence type="ECO:0000313" key="3">
    <source>
        <dbReference type="EMBL" id="QGR15986.1"/>
    </source>
</evidence>
<dbReference type="EMBL" id="JACHFY010000003">
    <property type="protein sequence ID" value="MBB5253092.1"/>
    <property type="molecule type" value="Genomic_DNA"/>
</dbReference>
<feature type="transmembrane region" description="Helical" evidence="1">
    <location>
        <begin position="243"/>
        <end position="262"/>
    </location>
</feature>
<dbReference type="Proteomes" id="UP000427373">
    <property type="component" value="Chromosome"/>
</dbReference>
<dbReference type="Proteomes" id="UP000582213">
    <property type="component" value="Unassembled WGS sequence"/>
</dbReference>
<name>A0A650CE20_SULOH</name>
<proteinExistence type="predicted"/>
<accession>A0A650CE20</accession>
<dbReference type="AlphaFoldDB" id="A0A650CE20"/>
<evidence type="ECO:0000313" key="5">
    <source>
        <dbReference type="Proteomes" id="UP000582213"/>
    </source>
</evidence>
<evidence type="ECO:0000313" key="4">
    <source>
        <dbReference type="Proteomes" id="UP000427373"/>
    </source>
</evidence>
<dbReference type="RefSeq" id="WP_156013603.1">
    <property type="nucleotide sequence ID" value="NZ_CP045484.1"/>
</dbReference>
<keyword evidence="1" id="KW-0472">Membrane</keyword>
<evidence type="ECO:0000313" key="2">
    <source>
        <dbReference type="EMBL" id="MBB5253092.1"/>
    </source>
</evidence>
<keyword evidence="1" id="KW-0812">Transmembrane</keyword>
<keyword evidence="4" id="KW-1185">Reference proteome</keyword>
<keyword evidence="1" id="KW-1133">Transmembrane helix</keyword>
<reference evidence="2 5" key="2">
    <citation type="submission" date="2020-08" db="EMBL/GenBank/DDBJ databases">
        <title>Genomic Encyclopedia of Type Strains, Phase IV (KMG-IV): sequencing the most valuable type-strain genomes for metagenomic binning, comparative biology and taxonomic classification.</title>
        <authorList>
            <person name="Goeker M."/>
        </authorList>
    </citation>
    <scope>NUCLEOTIDE SEQUENCE [LARGE SCALE GENOMIC DNA]</scope>
    <source>
        <strain evidence="2 5">DSM 12421</strain>
    </source>
</reference>
<gene>
    <name evidence="3" type="ORF">D1869_01405</name>
    <name evidence="2" type="ORF">HNQ62_000834</name>
</gene>